<keyword evidence="3" id="KW-1185">Reference proteome</keyword>
<reference evidence="2" key="1">
    <citation type="submission" date="2022-10" db="EMBL/GenBank/DDBJ databases">
        <authorList>
            <person name="Hyden B.L."/>
            <person name="Feng K."/>
            <person name="Yates T."/>
            <person name="Jawdy S."/>
            <person name="Smart L.B."/>
            <person name="Muchero W."/>
        </authorList>
    </citation>
    <scope>NUCLEOTIDE SEQUENCE</scope>
    <source>
        <tissue evidence="2">Shoot tip</tissue>
    </source>
</reference>
<feature type="region of interest" description="Disordered" evidence="1">
    <location>
        <begin position="101"/>
        <end position="120"/>
    </location>
</feature>
<dbReference type="InterPro" id="IPR040299">
    <property type="entry name" value="RF2K-like"/>
</dbReference>
<sequence>MVFTAATSSTFLPLSAPVKTRDQNNSQNQQTTSGPVRVSMQTQSFNAKGGHFKVAVSGSVTQLRPIERRINLNRKRSRSIIYAAAMNARCAASGQTQTLINKAPGVTKAPQRDKQDSATR</sequence>
<comment type="caution">
    <text evidence="2">The sequence shown here is derived from an EMBL/GenBank/DDBJ whole genome shotgun (WGS) entry which is preliminary data.</text>
</comment>
<dbReference type="EMBL" id="JAPFFI010000027">
    <property type="protein sequence ID" value="KAJ6301769.1"/>
    <property type="molecule type" value="Genomic_DNA"/>
</dbReference>
<feature type="compositionally biased region" description="Low complexity" evidence="1">
    <location>
        <begin position="23"/>
        <end position="33"/>
    </location>
</feature>
<feature type="region of interest" description="Disordered" evidence="1">
    <location>
        <begin position="14"/>
        <end position="36"/>
    </location>
</feature>
<proteinExistence type="predicted"/>
<organism evidence="2 3">
    <name type="scientific">Salix suchowensis</name>
    <dbReference type="NCBI Taxonomy" id="1278906"/>
    <lineage>
        <taxon>Eukaryota</taxon>
        <taxon>Viridiplantae</taxon>
        <taxon>Streptophyta</taxon>
        <taxon>Embryophyta</taxon>
        <taxon>Tracheophyta</taxon>
        <taxon>Spermatophyta</taxon>
        <taxon>Magnoliopsida</taxon>
        <taxon>eudicotyledons</taxon>
        <taxon>Gunneridae</taxon>
        <taxon>Pentapetalae</taxon>
        <taxon>rosids</taxon>
        <taxon>fabids</taxon>
        <taxon>Malpighiales</taxon>
        <taxon>Salicaceae</taxon>
        <taxon>Saliceae</taxon>
        <taxon>Salix</taxon>
    </lineage>
</organism>
<accession>A0ABQ8ZIS2</accession>
<dbReference type="PANTHER" id="PTHR34938">
    <property type="entry name" value="PROTEIN FERTILITY RESTORER RF2, MITOCHONDRIAL"/>
    <property type="match status" value="1"/>
</dbReference>
<evidence type="ECO:0000313" key="3">
    <source>
        <dbReference type="Proteomes" id="UP001141253"/>
    </source>
</evidence>
<dbReference type="Proteomes" id="UP001141253">
    <property type="component" value="Chromosome 16"/>
</dbReference>
<name>A0ABQ8ZIS2_9ROSI</name>
<reference evidence="2" key="2">
    <citation type="journal article" date="2023" name="Int. J. Mol. Sci.">
        <title>De Novo Assembly and Annotation of 11 Diverse Shrub Willow (Salix) Genomes Reveals Novel Gene Organization in Sex-Linked Regions.</title>
        <authorList>
            <person name="Hyden B."/>
            <person name="Feng K."/>
            <person name="Yates T.B."/>
            <person name="Jawdy S."/>
            <person name="Cereghino C."/>
            <person name="Smart L.B."/>
            <person name="Muchero W."/>
        </authorList>
    </citation>
    <scope>NUCLEOTIDE SEQUENCE</scope>
    <source>
        <tissue evidence="2">Shoot tip</tissue>
    </source>
</reference>
<evidence type="ECO:0000256" key="1">
    <source>
        <dbReference type="SAM" id="MobiDB-lite"/>
    </source>
</evidence>
<protein>
    <submittedName>
        <fullName evidence="2">Uncharacterized protein</fullName>
    </submittedName>
</protein>
<gene>
    <name evidence="2" type="ORF">OIU77_015980</name>
</gene>
<evidence type="ECO:0000313" key="2">
    <source>
        <dbReference type="EMBL" id="KAJ6301769.1"/>
    </source>
</evidence>
<feature type="compositionally biased region" description="Basic and acidic residues" evidence="1">
    <location>
        <begin position="110"/>
        <end position="120"/>
    </location>
</feature>
<dbReference type="PANTHER" id="PTHR34938:SF1">
    <property type="entry name" value="PROTEIN FERTILITY RESTORER RF2, MITOCHONDRIAL"/>
    <property type="match status" value="1"/>
</dbReference>